<feature type="region of interest" description="Disordered" evidence="1">
    <location>
        <begin position="1"/>
        <end position="23"/>
    </location>
</feature>
<dbReference type="InterPro" id="IPR005087">
    <property type="entry name" value="CBM11"/>
</dbReference>
<feature type="domain" description="CBM11" evidence="2">
    <location>
        <begin position="171"/>
        <end position="255"/>
    </location>
</feature>
<feature type="non-terminal residue" evidence="3">
    <location>
        <position position="1"/>
    </location>
</feature>
<sequence>EDVDGDTFLDTEDKNNDGKLNPGEDIGIDLGGRLIGEGNGRLDTEDLDGNGLLDTDENYATYDWIIEPDLRIDWTGWRKLIIPLKDAFNWDEVKSMVKHLRLLIEGDDISGTLKFALISISGDRWRNYDIESRSVNSEDDPEYNPFDDEAFLDYYEAMYGNARTAEGKWKKEGALCLTLAPEGEGWVQQTFAKPYDYTDYKTLNFWIWGDEKEEDFQLRIGSEVRQAGDYYQKEVKIDWQGWRMMSVPLAEMTRRGNPSWENIRQLRAGIKNESSDWIKIYLNDIFLSEVGESQGLAKGFSLQGALGTPFSFIAQYKEVDDEFQSLMASSWQGTRLTSLRMNLSPLKFLPLSYYWSRKENSGNSLSGALLESEAVSDKVIEEKKEYKLSFLSSWPQAIFKLENRFTDDPSRGIKEKEDTYRVSLEYKNPYSFFLLPTFIQTIYQREEKRDEYQQEIENKKEITENWHISLPFQLAKNLTLKPIYREKRKSEIEQGEWETPQLKERSFSLESRTICTIQISTNGSG</sequence>
<dbReference type="Gene3D" id="2.60.120.430">
    <property type="entry name" value="Galactose-binding lectin"/>
    <property type="match status" value="1"/>
</dbReference>
<feature type="compositionally biased region" description="Acidic residues" evidence="1">
    <location>
        <begin position="1"/>
        <end position="10"/>
    </location>
</feature>
<evidence type="ECO:0000313" key="3">
    <source>
        <dbReference type="EMBL" id="GAI72656.1"/>
    </source>
</evidence>
<dbReference type="SUPFAM" id="SSF49785">
    <property type="entry name" value="Galactose-binding domain-like"/>
    <property type="match status" value="1"/>
</dbReference>
<dbReference type="Pfam" id="PF03425">
    <property type="entry name" value="CBM_11"/>
    <property type="match status" value="1"/>
</dbReference>
<accession>X1S0F1</accession>
<name>X1S0F1_9ZZZZ</name>
<dbReference type="EMBL" id="BARW01001280">
    <property type="protein sequence ID" value="GAI72656.1"/>
    <property type="molecule type" value="Genomic_DNA"/>
</dbReference>
<gene>
    <name evidence="3" type="ORF">S12H4_04240</name>
</gene>
<dbReference type="AlphaFoldDB" id="X1S0F1"/>
<evidence type="ECO:0000259" key="2">
    <source>
        <dbReference type="Pfam" id="PF03425"/>
    </source>
</evidence>
<dbReference type="GO" id="GO:0008810">
    <property type="term" value="F:cellulase activity"/>
    <property type="evidence" value="ECO:0007669"/>
    <property type="project" value="InterPro"/>
</dbReference>
<proteinExistence type="predicted"/>
<comment type="caution">
    <text evidence="3">The sequence shown here is derived from an EMBL/GenBank/DDBJ whole genome shotgun (WGS) entry which is preliminary data.</text>
</comment>
<evidence type="ECO:0000256" key="1">
    <source>
        <dbReference type="SAM" id="MobiDB-lite"/>
    </source>
</evidence>
<organism evidence="3">
    <name type="scientific">marine sediment metagenome</name>
    <dbReference type="NCBI Taxonomy" id="412755"/>
    <lineage>
        <taxon>unclassified sequences</taxon>
        <taxon>metagenomes</taxon>
        <taxon>ecological metagenomes</taxon>
    </lineage>
</organism>
<dbReference type="GO" id="GO:0030245">
    <property type="term" value="P:cellulose catabolic process"/>
    <property type="evidence" value="ECO:0007669"/>
    <property type="project" value="InterPro"/>
</dbReference>
<feature type="non-terminal residue" evidence="3">
    <location>
        <position position="525"/>
    </location>
</feature>
<dbReference type="InterPro" id="IPR008979">
    <property type="entry name" value="Galactose-bd-like_sf"/>
</dbReference>
<protein>
    <recommendedName>
        <fullName evidence="2">CBM11 domain-containing protein</fullName>
    </recommendedName>
</protein>
<reference evidence="3" key="1">
    <citation type="journal article" date="2014" name="Front. Microbiol.">
        <title>High frequency of phylogenetically diverse reductive dehalogenase-homologous genes in deep subseafloor sedimentary metagenomes.</title>
        <authorList>
            <person name="Kawai M."/>
            <person name="Futagami T."/>
            <person name="Toyoda A."/>
            <person name="Takaki Y."/>
            <person name="Nishi S."/>
            <person name="Hori S."/>
            <person name="Arai W."/>
            <person name="Tsubouchi T."/>
            <person name="Morono Y."/>
            <person name="Uchiyama I."/>
            <person name="Ito T."/>
            <person name="Fujiyama A."/>
            <person name="Inagaki F."/>
            <person name="Takami H."/>
        </authorList>
    </citation>
    <scope>NUCLEOTIDE SEQUENCE</scope>
    <source>
        <strain evidence="3">Expedition CK06-06</strain>
    </source>
</reference>